<name>A0A8F9XGD6_9BACT</name>
<sequence>MGFFDRFRAQPARTDATLPPSPPSPLAPDTAPSAQPAAPASPATSGGVKPLLLAAREKLEARDLPAALALYEQVLAEAGDRADVLVTISGDLGVNGYLREIIDLVAPRYDAHRHGPATGVNLVQAYLALREPDAAQHVLDLLFALNRPELEDRLHGFSNAIAELLLSRQSPLAGAPPAPPSSPADDASAAETADETETPSPAEPAKIDLVTLSKPIWFYGLEALAPRILPPKEGRLRRIAFAQLAALPAAGENDAPADVARLARAVPTWLAETFYFSPHYAPIAIVGTLNDPSRGRRLAEFPAEWSSDNLRQLIDTHSEPLDYVVTGAVRAVAGDYELSLRVWEVKKFRERKQFVARWTPATADAELAQLHETIRAFMEWSADTRALAYTPPPAAQPWLELHDASLAAFLADKGLLARDNIPATDAPAANRAPLVAAATPLASLAWLTLTARENRLGVPVPRVPLSPDPLVTDAAAALGL</sequence>
<keyword evidence="3" id="KW-1185">Reference proteome</keyword>
<feature type="region of interest" description="Disordered" evidence="1">
    <location>
        <begin position="172"/>
        <end position="205"/>
    </location>
</feature>
<protein>
    <recommendedName>
        <fullName evidence="4">Tetratricopeptide repeat protein</fullName>
    </recommendedName>
</protein>
<dbReference type="AlphaFoldDB" id="A0A8F9XGD6"/>
<evidence type="ECO:0000256" key="1">
    <source>
        <dbReference type="SAM" id="MobiDB-lite"/>
    </source>
</evidence>
<evidence type="ECO:0000313" key="2">
    <source>
        <dbReference type="EMBL" id="QYM79072.1"/>
    </source>
</evidence>
<dbReference type="RefSeq" id="WP_220162437.1">
    <property type="nucleotide sequence ID" value="NZ_CP080507.1"/>
</dbReference>
<gene>
    <name evidence="2" type="ORF">K0B96_00205</name>
</gene>
<organism evidence="2 3">
    <name type="scientific">Horticoccus luteus</name>
    <dbReference type="NCBI Taxonomy" id="2862869"/>
    <lineage>
        <taxon>Bacteria</taxon>
        <taxon>Pseudomonadati</taxon>
        <taxon>Verrucomicrobiota</taxon>
        <taxon>Opitutia</taxon>
        <taxon>Opitutales</taxon>
        <taxon>Opitutaceae</taxon>
        <taxon>Horticoccus</taxon>
    </lineage>
</organism>
<dbReference type="KEGG" id="ole:K0B96_00205"/>
<evidence type="ECO:0000313" key="3">
    <source>
        <dbReference type="Proteomes" id="UP000825051"/>
    </source>
</evidence>
<reference evidence="2" key="1">
    <citation type="submission" date="2021-08" db="EMBL/GenBank/DDBJ databases">
        <title>Genome of a novel bacterium of the phylum Verrucomicrobia, Oleiharenicola sp. KSB-15.</title>
        <authorList>
            <person name="Chung J.-H."/>
            <person name="Ahn J.-H."/>
            <person name="Yoon Y."/>
            <person name="Kim D.-Y."/>
            <person name="An S.-H."/>
            <person name="Park I."/>
            <person name="Yeon J."/>
        </authorList>
    </citation>
    <scope>NUCLEOTIDE SEQUENCE</scope>
    <source>
        <strain evidence="2">KSB-15</strain>
    </source>
</reference>
<feature type="compositionally biased region" description="Low complexity" evidence="1">
    <location>
        <begin position="27"/>
        <end position="45"/>
    </location>
</feature>
<proteinExistence type="predicted"/>
<feature type="region of interest" description="Disordered" evidence="1">
    <location>
        <begin position="1"/>
        <end position="46"/>
    </location>
</feature>
<evidence type="ECO:0008006" key="4">
    <source>
        <dbReference type="Google" id="ProtNLM"/>
    </source>
</evidence>
<dbReference type="EMBL" id="CP080507">
    <property type="protein sequence ID" value="QYM79072.1"/>
    <property type="molecule type" value="Genomic_DNA"/>
</dbReference>
<dbReference type="Proteomes" id="UP000825051">
    <property type="component" value="Chromosome"/>
</dbReference>
<accession>A0A8F9XGD6</accession>